<dbReference type="EC" id="2.1.1.-" evidence="2"/>
<dbReference type="PANTHER" id="PTHR47473:SF1">
    <property type="entry name" value="METHYLTRANSFERASE DOMAIN-CONTAINING PROTEIN"/>
    <property type="match status" value="1"/>
</dbReference>
<dbReference type="GO" id="GO:0032259">
    <property type="term" value="P:methylation"/>
    <property type="evidence" value="ECO:0007669"/>
    <property type="project" value="UniProtKB-KW"/>
</dbReference>
<name>A0ABU8RT29_9SPHN</name>
<sequence>MDIAHPAGDHAALMDSVYRGQRHIYDLTRKYYLFGRDRLIDELAAEPGQAVLEIGCGTGRNLAQVARRWPGVALHGLDLSSEMLKSAHATLGTSAVLAQGDATAFCVQELFGRADVDRAILSYALSMIPDWRAALAQGASVLAPGGALHVVDFGDLAGLPAPLRKGLRAWLAAFHVMPRRELVETAQEIAWNRRLECRSARGPLGYFQMITLTRGI</sequence>
<dbReference type="PANTHER" id="PTHR47473">
    <property type="entry name" value="BTA1P"/>
    <property type="match status" value="1"/>
</dbReference>
<evidence type="ECO:0000313" key="3">
    <source>
        <dbReference type="Proteomes" id="UP001361239"/>
    </source>
</evidence>
<proteinExistence type="predicted"/>
<evidence type="ECO:0000259" key="1">
    <source>
        <dbReference type="Pfam" id="PF13649"/>
    </source>
</evidence>
<gene>
    <name evidence="2" type="ORF">WG901_05755</name>
</gene>
<dbReference type="Pfam" id="PF13649">
    <property type="entry name" value="Methyltransf_25"/>
    <property type="match status" value="1"/>
</dbReference>
<keyword evidence="2" id="KW-0489">Methyltransferase</keyword>
<dbReference type="Gene3D" id="3.40.50.150">
    <property type="entry name" value="Vaccinia Virus protein VP39"/>
    <property type="match status" value="1"/>
</dbReference>
<keyword evidence="2" id="KW-0808">Transferase</keyword>
<dbReference type="SUPFAM" id="SSF53335">
    <property type="entry name" value="S-adenosyl-L-methionine-dependent methyltransferases"/>
    <property type="match status" value="1"/>
</dbReference>
<reference evidence="2 3" key="1">
    <citation type="submission" date="2024-03" db="EMBL/GenBank/DDBJ databases">
        <authorList>
            <person name="Jo J.-H."/>
        </authorList>
    </citation>
    <scope>NUCLEOTIDE SEQUENCE [LARGE SCALE GENOMIC DNA]</scope>
    <source>
        <strain evidence="2 3">PS1R-30</strain>
    </source>
</reference>
<organism evidence="2 3">
    <name type="scientific">Novosphingobium anseongense</name>
    <dbReference type="NCBI Taxonomy" id="3133436"/>
    <lineage>
        <taxon>Bacteria</taxon>
        <taxon>Pseudomonadati</taxon>
        <taxon>Pseudomonadota</taxon>
        <taxon>Alphaproteobacteria</taxon>
        <taxon>Sphingomonadales</taxon>
        <taxon>Sphingomonadaceae</taxon>
        <taxon>Novosphingobium</taxon>
    </lineage>
</organism>
<dbReference type="RefSeq" id="WP_339586047.1">
    <property type="nucleotide sequence ID" value="NZ_JBBHJZ010000001.1"/>
</dbReference>
<dbReference type="InterPro" id="IPR029063">
    <property type="entry name" value="SAM-dependent_MTases_sf"/>
</dbReference>
<dbReference type="GO" id="GO:0008168">
    <property type="term" value="F:methyltransferase activity"/>
    <property type="evidence" value="ECO:0007669"/>
    <property type="project" value="UniProtKB-KW"/>
</dbReference>
<feature type="domain" description="Methyltransferase" evidence="1">
    <location>
        <begin position="51"/>
        <end position="146"/>
    </location>
</feature>
<protein>
    <submittedName>
        <fullName evidence="2">Class I SAM-dependent methyltransferase</fullName>
        <ecNumber evidence="2">2.1.1.-</ecNumber>
    </submittedName>
</protein>
<dbReference type="InterPro" id="IPR041698">
    <property type="entry name" value="Methyltransf_25"/>
</dbReference>
<dbReference type="EMBL" id="JBBHJZ010000001">
    <property type="protein sequence ID" value="MEJ5976128.1"/>
    <property type="molecule type" value="Genomic_DNA"/>
</dbReference>
<evidence type="ECO:0000313" key="2">
    <source>
        <dbReference type="EMBL" id="MEJ5976128.1"/>
    </source>
</evidence>
<accession>A0ABU8RT29</accession>
<dbReference type="Proteomes" id="UP001361239">
    <property type="component" value="Unassembled WGS sequence"/>
</dbReference>
<comment type="caution">
    <text evidence="2">The sequence shown here is derived from an EMBL/GenBank/DDBJ whole genome shotgun (WGS) entry which is preliminary data.</text>
</comment>
<dbReference type="CDD" id="cd02440">
    <property type="entry name" value="AdoMet_MTases"/>
    <property type="match status" value="1"/>
</dbReference>
<keyword evidence="3" id="KW-1185">Reference proteome</keyword>